<dbReference type="NCBIfam" id="TIGR01571">
    <property type="entry name" value="A_thal_Cys_rich"/>
    <property type="match status" value="1"/>
</dbReference>
<dbReference type="Proteomes" id="UP001186944">
    <property type="component" value="Unassembled WGS sequence"/>
</dbReference>
<dbReference type="EMBL" id="VSWD01000004">
    <property type="protein sequence ID" value="KAK3104903.1"/>
    <property type="molecule type" value="Genomic_DNA"/>
</dbReference>
<proteinExistence type="inferred from homology"/>
<gene>
    <name evidence="2" type="ORF">FSP39_012943</name>
</gene>
<evidence type="ECO:0000256" key="1">
    <source>
        <dbReference type="ARBA" id="ARBA00009024"/>
    </source>
</evidence>
<organism evidence="2 3">
    <name type="scientific">Pinctada imbricata</name>
    <name type="common">Atlantic pearl-oyster</name>
    <name type="synonym">Pinctada martensii</name>
    <dbReference type="NCBI Taxonomy" id="66713"/>
    <lineage>
        <taxon>Eukaryota</taxon>
        <taxon>Metazoa</taxon>
        <taxon>Spiralia</taxon>
        <taxon>Lophotrochozoa</taxon>
        <taxon>Mollusca</taxon>
        <taxon>Bivalvia</taxon>
        <taxon>Autobranchia</taxon>
        <taxon>Pteriomorphia</taxon>
        <taxon>Pterioida</taxon>
        <taxon>Pterioidea</taxon>
        <taxon>Pteriidae</taxon>
        <taxon>Pinctada</taxon>
    </lineage>
</organism>
<dbReference type="PANTHER" id="PTHR15907">
    <property type="entry name" value="DUF614 FAMILY PROTEIN-RELATED"/>
    <property type="match status" value="1"/>
</dbReference>
<keyword evidence="3" id="KW-1185">Reference proteome</keyword>
<sequence length="139" mass="15649">MTGGSFTTSDDAESIVTSQPQNFCRETDPKVKQSISKAVFDDAHCERDWTSGLCQCHRDERRNCCTSCMCWPYYKYMVATRLGETPFMALIPCAVFALRIKIRSTFGIKGSLVGDFWSTLCCEPCAVCQMTRELDKIGI</sequence>
<comment type="caution">
    <text evidence="2">The sequence shown here is derived from an EMBL/GenBank/DDBJ whole genome shotgun (WGS) entry which is preliminary data.</text>
</comment>
<evidence type="ECO:0000313" key="2">
    <source>
        <dbReference type="EMBL" id="KAK3104903.1"/>
    </source>
</evidence>
<dbReference type="AlphaFoldDB" id="A0AA89C3V8"/>
<evidence type="ECO:0000313" key="3">
    <source>
        <dbReference type="Proteomes" id="UP001186944"/>
    </source>
</evidence>
<comment type="similarity">
    <text evidence="1">Belongs to the cornifelin family.</text>
</comment>
<reference evidence="2" key="1">
    <citation type="submission" date="2019-08" db="EMBL/GenBank/DDBJ databases">
        <title>The improved chromosome-level genome for the pearl oyster Pinctada fucata martensii using PacBio sequencing and Hi-C.</title>
        <authorList>
            <person name="Zheng Z."/>
        </authorList>
    </citation>
    <scope>NUCLEOTIDE SEQUENCE</scope>
    <source>
        <strain evidence="2">ZZ-2019</strain>
        <tissue evidence="2">Adductor muscle</tissue>
    </source>
</reference>
<dbReference type="Pfam" id="PF04749">
    <property type="entry name" value="PLAC8"/>
    <property type="match status" value="1"/>
</dbReference>
<name>A0AA89C3V8_PINIB</name>
<protein>
    <submittedName>
        <fullName evidence="2">Uncharacterized protein</fullName>
    </submittedName>
</protein>
<dbReference type="InterPro" id="IPR006461">
    <property type="entry name" value="PLAC_motif_containing"/>
</dbReference>
<accession>A0AA89C3V8</accession>